<dbReference type="CDD" id="cd03443">
    <property type="entry name" value="PaaI_thioesterase"/>
    <property type="match status" value="1"/>
</dbReference>
<dbReference type="eggNOG" id="ENOG502SCNK">
    <property type="taxonomic scope" value="Eukaryota"/>
</dbReference>
<protein>
    <submittedName>
        <fullName evidence="3">Thioesterase superfamily</fullName>
    </submittedName>
</protein>
<feature type="region of interest" description="Disordered" evidence="1">
    <location>
        <begin position="178"/>
        <end position="205"/>
    </location>
</feature>
<keyword evidence="4" id="KW-1185">Reference proteome</keyword>
<dbReference type="InterPro" id="IPR029069">
    <property type="entry name" value="HotDog_dom_sf"/>
</dbReference>
<accession>F0XN33</accession>
<feature type="domain" description="Thioesterase" evidence="2">
    <location>
        <begin position="208"/>
        <end position="266"/>
    </location>
</feature>
<dbReference type="PANTHER" id="PTHR47260:SF6">
    <property type="entry name" value="THIOESTERASE DOMAIN-CONTAINING PROTEIN"/>
    <property type="match status" value="1"/>
</dbReference>
<dbReference type="OrthoDB" id="506431at2759"/>
<dbReference type="Gene3D" id="3.10.129.10">
    <property type="entry name" value="Hotdog Thioesterase"/>
    <property type="match status" value="1"/>
</dbReference>
<evidence type="ECO:0000313" key="4">
    <source>
        <dbReference type="Proteomes" id="UP000007796"/>
    </source>
</evidence>
<feature type="region of interest" description="Disordered" evidence="1">
    <location>
        <begin position="1"/>
        <end position="44"/>
    </location>
</feature>
<organism evidence="4">
    <name type="scientific">Grosmannia clavigera (strain kw1407 / UAMH 11150)</name>
    <name type="common">Blue stain fungus</name>
    <name type="synonym">Graphiocladiella clavigera</name>
    <dbReference type="NCBI Taxonomy" id="655863"/>
    <lineage>
        <taxon>Eukaryota</taxon>
        <taxon>Fungi</taxon>
        <taxon>Dikarya</taxon>
        <taxon>Ascomycota</taxon>
        <taxon>Pezizomycotina</taxon>
        <taxon>Sordariomycetes</taxon>
        <taxon>Sordariomycetidae</taxon>
        <taxon>Ophiostomatales</taxon>
        <taxon>Ophiostomataceae</taxon>
        <taxon>Leptographium</taxon>
    </lineage>
</organism>
<dbReference type="AlphaFoldDB" id="F0XN33"/>
<dbReference type="Pfam" id="PF03061">
    <property type="entry name" value="4HBT"/>
    <property type="match status" value="1"/>
</dbReference>
<dbReference type="STRING" id="655863.F0XN33"/>
<dbReference type="RefSeq" id="XP_014170303.1">
    <property type="nucleotide sequence ID" value="XM_014314828.1"/>
</dbReference>
<dbReference type="EMBL" id="GL629795">
    <property type="protein sequence ID" value="EFX00821.1"/>
    <property type="molecule type" value="Genomic_DNA"/>
</dbReference>
<gene>
    <name evidence="3" type="ORF">CMQ_1902</name>
</gene>
<evidence type="ECO:0000256" key="1">
    <source>
        <dbReference type="SAM" id="MobiDB-lite"/>
    </source>
</evidence>
<dbReference type="PANTHER" id="PTHR47260">
    <property type="entry name" value="UPF0644 PROTEIN PB2B4.06"/>
    <property type="match status" value="1"/>
</dbReference>
<proteinExistence type="predicted"/>
<dbReference type="HOGENOM" id="CLU_052827_4_2_1"/>
<dbReference type="SUPFAM" id="SSF54637">
    <property type="entry name" value="Thioesterase/thiol ester dehydrase-isomerase"/>
    <property type="match status" value="1"/>
</dbReference>
<evidence type="ECO:0000259" key="2">
    <source>
        <dbReference type="Pfam" id="PF03061"/>
    </source>
</evidence>
<dbReference type="GeneID" id="25974832"/>
<name>F0XN33_GROCL</name>
<evidence type="ECO:0000313" key="3">
    <source>
        <dbReference type="EMBL" id="EFX00821.1"/>
    </source>
</evidence>
<dbReference type="InterPro" id="IPR052061">
    <property type="entry name" value="PTE-AB_protein"/>
</dbReference>
<dbReference type="InterPro" id="IPR006683">
    <property type="entry name" value="Thioestr_dom"/>
</dbReference>
<reference evidence="3 4" key="1">
    <citation type="journal article" date="2011" name="Proc. Natl. Acad. Sci. U.S.A.">
        <title>Genome and transcriptome analyses of the mountain pine beetle-fungal symbiont Grosmannia clavigera, a lodgepole pine pathogen.</title>
        <authorList>
            <person name="DiGuistini S."/>
            <person name="Wang Y."/>
            <person name="Liao N.Y."/>
            <person name="Taylor G."/>
            <person name="Tanguay P."/>
            <person name="Feau N."/>
            <person name="Henrissat B."/>
            <person name="Chan S.K."/>
            <person name="Hesse-Orce U."/>
            <person name="Alamouti S.M."/>
            <person name="Tsui C.K.M."/>
            <person name="Docking R.T."/>
            <person name="Levasseur A."/>
            <person name="Haridas S."/>
            <person name="Robertson G."/>
            <person name="Birol I."/>
            <person name="Holt R.A."/>
            <person name="Marra M.A."/>
            <person name="Hamelin R.C."/>
            <person name="Hirst M."/>
            <person name="Jones S.J.M."/>
            <person name="Bohlmann J."/>
            <person name="Breuil C."/>
        </authorList>
    </citation>
    <scope>NUCLEOTIDE SEQUENCE [LARGE SCALE GENOMIC DNA]</scope>
    <source>
        <strain evidence="4">kw1407 / UAMH 11150</strain>
    </source>
</reference>
<dbReference type="Proteomes" id="UP000007796">
    <property type="component" value="Unassembled WGS sequence"/>
</dbReference>
<dbReference type="InParanoid" id="F0XN33"/>
<feature type="compositionally biased region" description="Low complexity" evidence="1">
    <location>
        <begin position="180"/>
        <end position="193"/>
    </location>
</feature>
<sequence length="281" mass="30190">MTRPPGAASWGSFSSEPDVSAAGPEGQTVPERDGPLSSTSVTVSDDPTGAVAHFLAIPWCRAHLRPAENGPAGATGSSTRIRIVVPATRFRISSPETADNAFTNTLNSPDTISAYVVFYEEPADALSHAPIVELKALMTVGPGMNGHVGVMHGGLVGTILDEVLGLLMPLNQRRLRRLQKLQQQQQQENSQSQTPSQTDEKYSPAEAAAVASATVRHGFVTGFLNTTYVRPVRTSATILVTARFTRLEGPRKFYVQGAIWDEDAQLRAKAEAVFIALRDKL</sequence>